<dbReference type="GO" id="GO:0005829">
    <property type="term" value="C:cytosol"/>
    <property type="evidence" value="ECO:0007669"/>
    <property type="project" value="TreeGrafter"/>
</dbReference>
<dbReference type="GO" id="GO:0043041">
    <property type="term" value="P:amino acid activation for nonribosomal peptide biosynthetic process"/>
    <property type="evidence" value="ECO:0007669"/>
    <property type="project" value="TreeGrafter"/>
</dbReference>
<dbReference type="SUPFAM" id="SSF56801">
    <property type="entry name" value="Acetyl-CoA synthetase-like"/>
    <property type="match status" value="1"/>
</dbReference>
<dbReference type="PANTHER" id="PTHR45527:SF1">
    <property type="entry name" value="FATTY ACID SYNTHASE"/>
    <property type="match status" value="1"/>
</dbReference>
<dbReference type="InterPro" id="IPR036736">
    <property type="entry name" value="ACP-like_sf"/>
</dbReference>
<feature type="compositionally biased region" description="Low complexity" evidence="5">
    <location>
        <begin position="1034"/>
        <end position="1048"/>
    </location>
</feature>
<feature type="domain" description="Carrier" evidence="6">
    <location>
        <begin position="1513"/>
        <end position="1588"/>
    </location>
</feature>
<feature type="region of interest" description="Disordered" evidence="5">
    <location>
        <begin position="794"/>
        <end position="813"/>
    </location>
</feature>
<dbReference type="InterPro" id="IPR001242">
    <property type="entry name" value="Condensation_dom"/>
</dbReference>
<dbReference type="FunFam" id="1.10.1200.10:FF:000016">
    <property type="entry name" value="Non-ribosomal peptide synthase"/>
    <property type="match status" value="1"/>
</dbReference>
<dbReference type="Gene3D" id="1.10.1200.10">
    <property type="entry name" value="ACP-like"/>
    <property type="match status" value="1"/>
</dbReference>
<dbReference type="Gene3D" id="3.30.300.30">
    <property type="match status" value="1"/>
</dbReference>
<dbReference type="GO" id="GO:0009366">
    <property type="term" value="C:enterobactin synthetase complex"/>
    <property type="evidence" value="ECO:0007669"/>
    <property type="project" value="TreeGrafter"/>
</dbReference>
<dbReference type="InterPro" id="IPR045851">
    <property type="entry name" value="AMP-bd_C_sf"/>
</dbReference>
<keyword evidence="4" id="KW-0597">Phosphoprotein</keyword>
<dbReference type="Gene3D" id="2.30.38.10">
    <property type="entry name" value="Luciferase, Domain 3"/>
    <property type="match status" value="1"/>
</dbReference>
<dbReference type="GO" id="GO:0047527">
    <property type="term" value="F:2,3-dihydroxybenzoate-serine ligase activity"/>
    <property type="evidence" value="ECO:0007669"/>
    <property type="project" value="TreeGrafter"/>
</dbReference>
<evidence type="ECO:0000259" key="6">
    <source>
        <dbReference type="PROSITE" id="PS50075"/>
    </source>
</evidence>
<comment type="similarity">
    <text evidence="2">Belongs to the ATP-dependent AMP-binding enzyme family.</text>
</comment>
<feature type="domain" description="Carrier" evidence="6">
    <location>
        <begin position="473"/>
        <end position="548"/>
    </location>
</feature>
<comment type="caution">
    <text evidence="7">The sequence shown here is derived from an EMBL/GenBank/DDBJ whole genome shotgun (WGS) entry which is preliminary data.</text>
</comment>
<dbReference type="SUPFAM" id="SSF52777">
    <property type="entry name" value="CoA-dependent acyltransferases"/>
    <property type="match status" value="4"/>
</dbReference>
<evidence type="ECO:0000256" key="2">
    <source>
        <dbReference type="ARBA" id="ARBA00006432"/>
    </source>
</evidence>
<gene>
    <name evidence="7" type="ORF">HCN56_23565</name>
</gene>
<accession>A0A7X6D5J1</accession>
<dbReference type="InterPro" id="IPR025110">
    <property type="entry name" value="AMP-bd_C"/>
</dbReference>
<dbReference type="SUPFAM" id="SSF47336">
    <property type="entry name" value="ACP-like"/>
    <property type="match status" value="2"/>
</dbReference>
<feature type="compositionally biased region" description="Low complexity" evidence="5">
    <location>
        <begin position="1058"/>
        <end position="1068"/>
    </location>
</feature>
<dbReference type="PROSITE" id="PS00012">
    <property type="entry name" value="PHOSPHOPANTETHEINE"/>
    <property type="match status" value="1"/>
</dbReference>
<feature type="region of interest" description="Disordered" evidence="5">
    <location>
        <begin position="201"/>
        <end position="226"/>
    </location>
</feature>
<dbReference type="Gene3D" id="3.40.50.1820">
    <property type="entry name" value="alpha/beta hydrolase"/>
    <property type="match status" value="1"/>
</dbReference>
<dbReference type="InterPro" id="IPR000873">
    <property type="entry name" value="AMP-dep_synth/lig_dom"/>
</dbReference>
<keyword evidence="3" id="KW-0596">Phosphopantetheine</keyword>
<feature type="non-terminal residue" evidence="7">
    <location>
        <position position="1614"/>
    </location>
</feature>
<dbReference type="Proteomes" id="UP000578686">
    <property type="component" value="Unassembled WGS sequence"/>
</dbReference>
<evidence type="ECO:0000256" key="5">
    <source>
        <dbReference type="SAM" id="MobiDB-lite"/>
    </source>
</evidence>
<dbReference type="Pfam" id="PF00501">
    <property type="entry name" value="AMP-binding"/>
    <property type="match status" value="1"/>
</dbReference>
<dbReference type="GO" id="GO:0009239">
    <property type="term" value="P:enterobactin biosynthetic process"/>
    <property type="evidence" value="ECO:0007669"/>
    <property type="project" value="TreeGrafter"/>
</dbReference>
<feature type="region of interest" description="Disordered" evidence="5">
    <location>
        <begin position="1215"/>
        <end position="1257"/>
    </location>
</feature>
<dbReference type="GO" id="GO:0031177">
    <property type="term" value="F:phosphopantetheine binding"/>
    <property type="evidence" value="ECO:0007669"/>
    <property type="project" value="InterPro"/>
</dbReference>
<dbReference type="Pfam" id="PF00668">
    <property type="entry name" value="Condensation"/>
    <property type="match status" value="3"/>
</dbReference>
<reference evidence="7 8" key="1">
    <citation type="submission" date="2020-03" db="EMBL/GenBank/DDBJ databases">
        <title>Draft genome of Streptomyces sp. ventii, isolated from the Axial Seamount in the Pacific Ocean, and resequencing of the two type strains Streptomyces lonarensis strain NCL 716 and Streptomyces bohaiensis strain 11A07.</title>
        <authorList>
            <person name="Loughran R.M."/>
            <person name="Pfannmuller K.M."/>
            <person name="Wasson B.J."/>
            <person name="Deadmond M.C."/>
            <person name="Paddock B.E."/>
            <person name="Koyack M.J."/>
            <person name="Gallegos D.A."/>
            <person name="Mitchell E.A."/>
            <person name="Ushijima B."/>
            <person name="Saw J.H."/>
            <person name="Mcphail K.L."/>
            <person name="Videau P."/>
        </authorList>
    </citation>
    <scope>NUCLEOTIDE SEQUENCE [LARGE SCALE GENOMIC DNA]</scope>
    <source>
        <strain evidence="7 8">NCL716</strain>
    </source>
</reference>
<dbReference type="GO" id="GO:0008610">
    <property type="term" value="P:lipid biosynthetic process"/>
    <property type="evidence" value="ECO:0007669"/>
    <property type="project" value="UniProtKB-ARBA"/>
</dbReference>
<dbReference type="RefSeq" id="WP_167974366.1">
    <property type="nucleotide sequence ID" value="NZ_JAAVJD010000316.1"/>
</dbReference>
<comment type="cofactor">
    <cofactor evidence="1">
        <name>pantetheine 4'-phosphate</name>
        <dbReference type="ChEBI" id="CHEBI:47942"/>
    </cofactor>
</comment>
<sequence>MIPLSFAQRRLWFLNRLEGPSATYNAPVVLRLDAVPDSGALDAALRDVATRHEVLRTVFPPTDGEPRQQLLPPPDRVLAVHGCAPAELPGAIRVHVRTALDISTEPPLRAALFVPGDGSATLVVLIHHIATDGGSLAPLLADLDTAYRARLRGEAPGWEPLPIQYADYTLWQRDMLGDPADPDSAAAEQLALWREELTGLPPVTPLPADRPRPAEPTHRGATVTGDLDGAAHRGLTALARSRRASLFMVLRAALAEALTTAGAGHDIALGTAVAGRPEPELEQLVGFFVNTLVLRTDTSGDPTPGELVDRVRDADLAAYEREDLPFDLLVEHLNPERALGHHPFFQVMLTLQHDADAEVPLGPLTGRPVMADLAAAKFDLTLFATERHTADGAPDGIGIGVQYATDLFDEATARLLLDVYLRTLRAFAASPDVRTTGERLLSASEREGLAARHAALAVAATAAAEGEPAPRAAPLTPRGEVLAGLFAASLGRDSIGPDHNFFRTGGHSLLASKLVNRIRTVLGVEVGIRDLFLAPTARGLDQRLTERERAGDGDAGRLPLRPVPAAERPERLPLSYAQRGLWFLGQLQGPSSAFNIPIATRLPLAPDAAALAEALGDVAARHEVLRTVYGVAGGEPYQRVLADARPTLATEPVAAAALPGALDRAAAHRFDLAAEIPFRAWLFGHEDGSATLLLLLHHIASDGWSTGPLLDDLDTAYRARLLGAAPAWEPLPVQYADYTLWQRASLDGSPGGAEGSPAEGSPAEGSPAESSDGTGRAAGLLSHWAEQLAGAPPLLELPADRPRPATPSHRGDVTPFAVDAATHRRLVRLAHHHGATLFMVVQAALAATLTRHGAGTDLPIGTVVAGRDDEALDHLTGFFVNTLVLRTDTGGNPAFGELVERVRATDLAAFAHQDVPFDRLVEHLAPHRSGAHHPLVQVMVQLHTDNGPVSRAGSPLAGTPVPTGTRTAKADLTFALTEQRDAEGGASGLTGVLEYAGDLFTPATAGLLAERLAHVLTAVAADPAVRVEDIPLTDAPATDAPATGGLPTDVPSTDGHAPHPGAAVPAAPRHTPAVPPTRGNAGTTGEPETPATVHDRLTAQARRTPRRTALRAEGTTLSYARLDRDADALAHRLTHGGVRPGDVVAVAAERGPRLVTAALAVLKCSASYLLTDPAAPDGPALAASGATVLLAGDPAALPAVSAALRVLPLDGPAPGHRPAAACAPPAADPRQAAAHSRTAHSRAASSRASDAAGRPTHRVATHAGLTATAEAVRAASGPGRPRPQAVRAPLGTAEFGEQLWSGLLSGAGSTLLPPLPLDVPGAGATAPTGVRQTVLDAALRPAPVGVPGDLYLPAAPGDGLPADPAGTATRWVPDPAEAGGLLLRTGRRAVRTPDGGVRDLGEPAAALIGGYRPDPGRVARALADRPGVATAAVVVRDDGDGGGARLAGYLVPDAGVVLDEAELLARLADDVPEFLLPARLVAVPRLPIGLDGRLDLAELPAPGAAPAAAPGGPAGGTVDPAVAALFSEVLNGKEVGAEDNFFRVGGHSLLAVRLVNRVRAVLGSEITLRDVFRNPTVAALSALLAATAATAAPGGEEAPAEASAAPAAPARAGA</sequence>
<evidence type="ECO:0000313" key="7">
    <source>
        <dbReference type="EMBL" id="NJQ08470.1"/>
    </source>
</evidence>
<feature type="region of interest" description="Disordered" evidence="5">
    <location>
        <begin position="746"/>
        <end position="776"/>
    </location>
</feature>
<dbReference type="PROSITE" id="PS50075">
    <property type="entry name" value="CARRIER"/>
    <property type="match status" value="2"/>
</dbReference>
<keyword evidence="8" id="KW-1185">Reference proteome</keyword>
<feature type="region of interest" description="Disordered" evidence="5">
    <location>
        <begin position="1594"/>
        <end position="1614"/>
    </location>
</feature>
<dbReference type="Pfam" id="PF13193">
    <property type="entry name" value="AMP-binding_C"/>
    <property type="match status" value="1"/>
</dbReference>
<proteinExistence type="inferred from homology"/>
<dbReference type="Gene3D" id="3.30.559.10">
    <property type="entry name" value="Chloramphenicol acetyltransferase-like domain"/>
    <property type="match status" value="2"/>
</dbReference>
<dbReference type="SMART" id="SM00823">
    <property type="entry name" value="PKS_PP"/>
    <property type="match status" value="2"/>
</dbReference>
<protein>
    <submittedName>
        <fullName evidence="7">AMP-binding protein</fullName>
    </submittedName>
</protein>
<feature type="compositionally biased region" description="Low complexity" evidence="5">
    <location>
        <begin position="1215"/>
        <end position="1254"/>
    </location>
</feature>
<dbReference type="Gene3D" id="3.30.559.30">
    <property type="entry name" value="Nonribosomal peptide synthetase, condensation domain"/>
    <property type="match status" value="2"/>
</dbReference>
<dbReference type="InterPro" id="IPR006162">
    <property type="entry name" value="Ppantetheine_attach_site"/>
</dbReference>
<dbReference type="EMBL" id="JAAVJD010000316">
    <property type="protein sequence ID" value="NJQ08470.1"/>
    <property type="molecule type" value="Genomic_DNA"/>
</dbReference>
<dbReference type="InterPro" id="IPR042099">
    <property type="entry name" value="ANL_N_sf"/>
</dbReference>
<organism evidence="7 8">
    <name type="scientific">Streptomyces lonarensis</name>
    <dbReference type="NCBI Taxonomy" id="700599"/>
    <lineage>
        <taxon>Bacteria</taxon>
        <taxon>Bacillati</taxon>
        <taxon>Actinomycetota</taxon>
        <taxon>Actinomycetes</taxon>
        <taxon>Kitasatosporales</taxon>
        <taxon>Streptomycetaceae</taxon>
        <taxon>Streptomyces</taxon>
    </lineage>
</organism>
<evidence type="ECO:0000313" key="8">
    <source>
        <dbReference type="Proteomes" id="UP000578686"/>
    </source>
</evidence>
<dbReference type="GO" id="GO:0072330">
    <property type="term" value="P:monocarboxylic acid biosynthetic process"/>
    <property type="evidence" value="ECO:0007669"/>
    <property type="project" value="UniProtKB-ARBA"/>
</dbReference>
<dbReference type="PANTHER" id="PTHR45527">
    <property type="entry name" value="NONRIBOSOMAL PEPTIDE SYNTHETASE"/>
    <property type="match status" value="1"/>
</dbReference>
<dbReference type="InterPro" id="IPR020806">
    <property type="entry name" value="PKS_PP-bd"/>
</dbReference>
<dbReference type="InterPro" id="IPR029058">
    <property type="entry name" value="AB_hydrolase_fold"/>
</dbReference>
<dbReference type="Gene3D" id="3.40.50.12780">
    <property type="entry name" value="N-terminal domain of ligase-like"/>
    <property type="match status" value="1"/>
</dbReference>
<dbReference type="InterPro" id="IPR009081">
    <property type="entry name" value="PP-bd_ACP"/>
</dbReference>
<dbReference type="CDD" id="cd19540">
    <property type="entry name" value="LCL_NRPS-like"/>
    <property type="match status" value="2"/>
</dbReference>
<evidence type="ECO:0000256" key="4">
    <source>
        <dbReference type="ARBA" id="ARBA00022553"/>
    </source>
</evidence>
<evidence type="ECO:0000256" key="1">
    <source>
        <dbReference type="ARBA" id="ARBA00001957"/>
    </source>
</evidence>
<feature type="compositionally biased region" description="Basic and acidic residues" evidence="5">
    <location>
        <begin position="209"/>
        <end position="218"/>
    </location>
</feature>
<feature type="region of interest" description="Disordered" evidence="5">
    <location>
        <begin position="1034"/>
        <end position="1106"/>
    </location>
</feature>
<evidence type="ECO:0000256" key="3">
    <source>
        <dbReference type="ARBA" id="ARBA00022450"/>
    </source>
</evidence>
<dbReference type="InterPro" id="IPR023213">
    <property type="entry name" value="CAT-like_dom_sf"/>
</dbReference>
<dbReference type="Pfam" id="PF00550">
    <property type="entry name" value="PP-binding"/>
    <property type="match status" value="2"/>
</dbReference>
<name>A0A7X6D5J1_9ACTN</name>